<gene>
    <name evidence="3" type="primary">LOC106514218</name>
</gene>
<dbReference type="GeneID" id="106514218"/>
<evidence type="ECO:0000256" key="1">
    <source>
        <dbReference type="SAM" id="Coils"/>
    </source>
</evidence>
<reference evidence="3" key="1">
    <citation type="submission" date="2025-08" db="UniProtKB">
        <authorList>
            <consortium name="RefSeq"/>
        </authorList>
    </citation>
    <scope>IDENTIFICATION</scope>
    <source>
        <strain evidence="3">Quisiro</strain>
        <tissue evidence="3">Liver</tissue>
    </source>
</reference>
<dbReference type="Proteomes" id="UP000192220">
    <property type="component" value="Unplaced"/>
</dbReference>
<dbReference type="AlphaFoldDB" id="A0A2I4ATK3"/>
<evidence type="ECO:0000313" key="2">
    <source>
        <dbReference type="Proteomes" id="UP000192220"/>
    </source>
</evidence>
<protein>
    <submittedName>
        <fullName evidence="3">Synaptonemal complex protein 2-like</fullName>
    </submittedName>
</protein>
<feature type="coiled-coil region" evidence="1">
    <location>
        <begin position="272"/>
        <end position="335"/>
    </location>
</feature>
<feature type="coiled-coil region" evidence="1">
    <location>
        <begin position="50"/>
        <end position="84"/>
    </location>
</feature>
<name>A0A2I4ATK3_AUSLI</name>
<evidence type="ECO:0000313" key="3">
    <source>
        <dbReference type="RefSeq" id="XP_013858830.1"/>
    </source>
</evidence>
<dbReference type="InParanoid" id="A0A2I4ATK3"/>
<proteinExistence type="predicted"/>
<organism evidence="2 3">
    <name type="scientific">Austrofundulus limnaeus</name>
    <name type="common">Annual killifish</name>
    <dbReference type="NCBI Taxonomy" id="52670"/>
    <lineage>
        <taxon>Eukaryota</taxon>
        <taxon>Metazoa</taxon>
        <taxon>Chordata</taxon>
        <taxon>Craniata</taxon>
        <taxon>Vertebrata</taxon>
        <taxon>Euteleostomi</taxon>
        <taxon>Actinopterygii</taxon>
        <taxon>Neopterygii</taxon>
        <taxon>Teleostei</taxon>
        <taxon>Neoteleostei</taxon>
        <taxon>Acanthomorphata</taxon>
        <taxon>Ovalentaria</taxon>
        <taxon>Atherinomorphae</taxon>
        <taxon>Cyprinodontiformes</taxon>
        <taxon>Rivulidae</taxon>
        <taxon>Austrofundulus</taxon>
    </lineage>
</organism>
<keyword evidence="1" id="KW-0175">Coiled coil</keyword>
<dbReference type="RefSeq" id="XP_013858830.1">
    <property type="nucleotide sequence ID" value="XM_014003376.1"/>
</dbReference>
<keyword evidence="2" id="KW-1185">Reference proteome</keyword>
<dbReference type="KEGG" id="alim:106514218"/>
<sequence length="384" mass="44828">MNMKANRNNNLWQYAEMNTSQLLPASNKDSLKMVSEHDLYQKLSSKDEAIAELKIEIGQLKGRNEELSLKLANMTSQADNMCQQYKTKTSSFEEAKTDFQKQLQVLIVQNKFLHTQNQKMAAEKHEQATFFKKMADDFRHLGTALMAEKLKTQDAEQSLERLRKYTEEREKEWDTVRKGLLLLCARYERNAIEATWALASERRDLEQSQYQVRFLTTSLKAKHADFQQVIDEKSSAITHLEESVKTEKVRTKQLEISLTEKQEETQTTRASLEHLQKIIGEQKEKLNSEREKAKEERFKLSKTIANLREKAEKETSKLSETIANLRDELETKDKQHQEFADHMLERVSSLTQQIENTKPKKHTFFKWFKRQKPAVPDASLPPSS</sequence>
<accession>A0A2I4ATK3</accession>